<keyword evidence="9 11" id="KW-0234">DNA repair</keyword>
<feature type="region of interest" description="Disordered" evidence="12">
    <location>
        <begin position="584"/>
        <end position="607"/>
    </location>
</feature>
<dbReference type="InterPro" id="IPR041851">
    <property type="entry name" value="RecD_N_sf"/>
</dbReference>
<evidence type="ECO:0000256" key="3">
    <source>
        <dbReference type="ARBA" id="ARBA00022763"/>
    </source>
</evidence>
<dbReference type="GO" id="GO:0003677">
    <property type="term" value="F:DNA binding"/>
    <property type="evidence" value="ECO:0007669"/>
    <property type="project" value="UniProtKB-UniRule"/>
</dbReference>
<dbReference type="GO" id="GO:0008854">
    <property type="term" value="F:exodeoxyribonuclease V activity"/>
    <property type="evidence" value="ECO:0007669"/>
    <property type="project" value="InterPro"/>
</dbReference>
<dbReference type="GO" id="GO:0000724">
    <property type="term" value="P:double-strand break repair via homologous recombination"/>
    <property type="evidence" value="ECO:0007669"/>
    <property type="project" value="UniProtKB-UniRule"/>
</dbReference>
<sequence length="736" mass="77222">MNHPNLLTALNQAGSLRTLDLAFAQSLQRLAPDTDPQVLAGAALASLAVTSGHAGLDPTRAAMLLDARDGPSPALPDPTDWQRTLAASRWVDQPHPEDPAAVDCPLVLEHGLLYLRRYREYERRLALGLQRIAAQSPPPFDAATLAPLFAKLFPNAAASSPLPSGEGARRAGEGTGLPEPSFYQEATGLPEPSLYQDGTNPPAPSHHQDRQAQAAALALRRTLLLVTGGPGTGKTTTIARLLLLRIAQAQAANTPAPRIALAAPTGRAAERMAESLRAAVARAIANGIDPTLADALPTGASTLHRLLGVIPDSPQFRHTADNPLPFDLIVVDEASMVDLPLMCKLVEAVADGTQLILLGDADQLPSVEAGDVLAAILRAAGPGDALQPHDAQALQPLLGSAPTGSTPASTQTVSHTDSHTDSHTHSGGLAGHRVHLLRGYRQADNFALAPLADAIRTGDADTALALLRSGELAGVHFHEDGEDPLALGRDALLAHWRALADAQDPAAALRDAARLRLLTAVRAGPQGARGLNARIEQLLADTGSGARRLGAASPWFQGRLLLITENSYRHGLFNGDVGICLRSDETPSSGPSQSGATANRHVPSTESRAQGPLVAWFEGDGDGQVRGFHPAALPAHESAFAMTVHKAQGSEFDTVWLQLPTRDARVLSRELLYTGITRARRALHLAGSEAVIRAALARHAARISGLAWRLGAQQQAAPAKPATEPPTALPVQGSLF</sequence>
<accession>A0A9X4H9D9</accession>
<dbReference type="CDD" id="cd17933">
    <property type="entry name" value="DEXSc_RecD-like"/>
    <property type="match status" value="1"/>
</dbReference>
<dbReference type="Pfam" id="PF13245">
    <property type="entry name" value="AAA_19"/>
    <property type="match status" value="1"/>
</dbReference>
<gene>
    <name evidence="11 15" type="primary">recD</name>
    <name evidence="15" type="ORF">NY667_20880</name>
</gene>
<dbReference type="Proteomes" id="UP001140230">
    <property type="component" value="Unassembled WGS sequence"/>
</dbReference>
<dbReference type="EMBL" id="JANWTP010000102">
    <property type="protein sequence ID" value="MDC8640196.1"/>
    <property type="molecule type" value="Genomic_DNA"/>
</dbReference>
<evidence type="ECO:0000256" key="9">
    <source>
        <dbReference type="ARBA" id="ARBA00023204"/>
    </source>
</evidence>
<comment type="subunit">
    <text evidence="11">Heterotrimer of RecB, RecC and RecD. All subunits contribute to DNA-binding.</text>
</comment>
<keyword evidence="1 11" id="KW-0540">Nuclease</keyword>
<reference evidence="15" key="2">
    <citation type="submission" date="2022-08" db="EMBL/GenBank/DDBJ databases">
        <authorList>
            <person name="Iruegas-Bocardo F."/>
            <person name="Weisberg A.J."/>
            <person name="Riutta E.R."/>
            <person name="Kilday K."/>
            <person name="Bonkowski J.C."/>
            <person name="Creswell T."/>
            <person name="Daughtrey M.L."/>
            <person name="Rane K."/>
            <person name="Grunwald N.J."/>
            <person name="Chang J.H."/>
            <person name="Putnam M.L."/>
        </authorList>
    </citation>
    <scope>NUCLEOTIDE SEQUENCE</scope>
    <source>
        <strain evidence="15">22-338</strain>
    </source>
</reference>
<dbReference type="GO" id="GO:0043139">
    <property type="term" value="F:5'-3' DNA helicase activity"/>
    <property type="evidence" value="ECO:0007669"/>
    <property type="project" value="UniProtKB-UniRule"/>
</dbReference>
<evidence type="ECO:0000313" key="16">
    <source>
        <dbReference type="Proteomes" id="UP001140230"/>
    </source>
</evidence>
<feature type="domain" description="UvrD-like helicase C-terminal" evidence="13">
    <location>
        <begin position="639"/>
        <end position="685"/>
    </location>
</feature>
<dbReference type="InterPro" id="IPR027785">
    <property type="entry name" value="UvrD-like_helicase_C"/>
</dbReference>
<dbReference type="InterPro" id="IPR006344">
    <property type="entry name" value="RecD"/>
</dbReference>
<dbReference type="Gene3D" id="3.40.50.300">
    <property type="entry name" value="P-loop containing nucleotide triphosphate hydrolases"/>
    <property type="match status" value="3"/>
</dbReference>
<keyword evidence="7 11" id="KW-0067">ATP-binding</keyword>
<feature type="compositionally biased region" description="Polar residues" evidence="12">
    <location>
        <begin position="586"/>
        <end position="607"/>
    </location>
</feature>
<evidence type="ECO:0000256" key="6">
    <source>
        <dbReference type="ARBA" id="ARBA00022839"/>
    </source>
</evidence>
<dbReference type="HAMAP" id="MF_01487">
    <property type="entry name" value="RecD"/>
    <property type="match status" value="1"/>
</dbReference>
<dbReference type="PANTHER" id="PTHR43788">
    <property type="entry name" value="DNA2/NAM7 HELICASE FAMILY MEMBER"/>
    <property type="match status" value="1"/>
</dbReference>
<evidence type="ECO:0000256" key="7">
    <source>
        <dbReference type="ARBA" id="ARBA00022840"/>
    </source>
</evidence>
<dbReference type="Pfam" id="PF13538">
    <property type="entry name" value="UvrD_C_2"/>
    <property type="match status" value="1"/>
</dbReference>
<dbReference type="GO" id="GO:0009338">
    <property type="term" value="C:exodeoxyribonuclease V complex"/>
    <property type="evidence" value="ECO:0007669"/>
    <property type="project" value="InterPro"/>
</dbReference>
<evidence type="ECO:0000256" key="11">
    <source>
        <dbReference type="HAMAP-Rule" id="MF_01487"/>
    </source>
</evidence>
<feature type="region of interest" description="Disordered" evidence="12">
    <location>
        <begin position="396"/>
        <end position="429"/>
    </location>
</feature>
<proteinExistence type="inferred from homology"/>
<evidence type="ECO:0000256" key="5">
    <source>
        <dbReference type="ARBA" id="ARBA00022806"/>
    </source>
</evidence>
<dbReference type="NCBIfam" id="TIGR01447">
    <property type="entry name" value="recD"/>
    <property type="match status" value="1"/>
</dbReference>
<dbReference type="EC" id="5.6.2.3" evidence="11"/>
<evidence type="ECO:0000256" key="1">
    <source>
        <dbReference type="ARBA" id="ARBA00022722"/>
    </source>
</evidence>
<keyword evidence="8 11" id="KW-0238">DNA-binding</keyword>
<comment type="function">
    <text evidence="11">A helicase/nuclease that prepares dsDNA breaks (DSB) for recombinational DNA repair. Binds to DSBs and unwinds DNA via a highly rapid and processive ATP-dependent bidirectional helicase activity. Unwinds dsDNA until it encounters a Chi (crossover hotspot instigator) sequence from the 3' direction. Cuts ssDNA a few nucleotides 3' to the Chi site. The properties and activities of the enzyme are changed at Chi. The Chi-altered holoenzyme produces a long 3'-ssDNA overhang and facilitates RecA-binding to the ssDNA for homologous DNA recombination and repair. Holoenzyme degrades any linearized DNA that is unable to undergo homologous recombination. In the holoenzyme this subunit has ssDNA-dependent ATPase and 5'-3' helicase activity. When added to pre-assembled RecBC greatly stimulates nuclease activity and augments holoenzyme processivity. Negatively regulates the RecA-loading ability of RecBCD.</text>
</comment>
<dbReference type="InterPro" id="IPR049550">
    <property type="entry name" value="RecD_N"/>
</dbReference>
<dbReference type="SUPFAM" id="SSF52540">
    <property type="entry name" value="P-loop containing nucleoside triphosphate hydrolases"/>
    <property type="match status" value="1"/>
</dbReference>
<dbReference type="InterPro" id="IPR027417">
    <property type="entry name" value="P-loop_NTPase"/>
</dbReference>
<dbReference type="GO" id="GO:0005524">
    <property type="term" value="F:ATP binding"/>
    <property type="evidence" value="ECO:0007669"/>
    <property type="project" value="UniProtKB-UniRule"/>
</dbReference>
<dbReference type="PANTHER" id="PTHR43788:SF6">
    <property type="entry name" value="DNA HELICASE B"/>
    <property type="match status" value="1"/>
</dbReference>
<evidence type="ECO:0000256" key="10">
    <source>
        <dbReference type="ARBA" id="ARBA00023235"/>
    </source>
</evidence>
<dbReference type="GO" id="GO:0017116">
    <property type="term" value="F:single-stranded DNA helicase activity"/>
    <property type="evidence" value="ECO:0007669"/>
    <property type="project" value="TreeGrafter"/>
</dbReference>
<evidence type="ECO:0000256" key="4">
    <source>
        <dbReference type="ARBA" id="ARBA00022801"/>
    </source>
</evidence>
<feature type="binding site" evidence="11">
    <location>
        <begin position="228"/>
        <end position="235"/>
    </location>
    <ligand>
        <name>ATP</name>
        <dbReference type="ChEBI" id="CHEBI:30616"/>
    </ligand>
</feature>
<evidence type="ECO:0000313" key="15">
    <source>
        <dbReference type="EMBL" id="MDC8640196.1"/>
    </source>
</evidence>
<comment type="miscellaneous">
    <text evidence="11">In the RecBCD complex, RecB has a slow 3'-5' helicase, an exonuclease activity and loads RecA onto ssDNA, RecD has a fast 5'-3' helicase activity, while RecC stimulates the ATPase and processivity of the RecB helicase and contributes to recognition of the Chi site.</text>
</comment>
<dbReference type="Gene3D" id="1.10.10.1020">
    <property type="entry name" value="RecBCD complex, subunit RecD, N-terminal domain"/>
    <property type="match status" value="1"/>
</dbReference>
<keyword evidence="10 11" id="KW-0413">Isomerase</keyword>
<keyword evidence="2 11" id="KW-0547">Nucleotide-binding</keyword>
<comment type="similarity">
    <text evidence="11">Belongs to the RecD family.</text>
</comment>
<feature type="region of interest" description="Disordered" evidence="12">
    <location>
        <begin position="716"/>
        <end position="736"/>
    </location>
</feature>
<evidence type="ECO:0000256" key="12">
    <source>
        <dbReference type="SAM" id="MobiDB-lite"/>
    </source>
</evidence>
<dbReference type="AlphaFoldDB" id="A0A9X4H9D9"/>
<evidence type="ECO:0000259" key="13">
    <source>
        <dbReference type="Pfam" id="PF13538"/>
    </source>
</evidence>
<organism evidence="15 16">
    <name type="scientific">Xanthomonas hortorum pv. hederae</name>
    <dbReference type="NCBI Taxonomy" id="453603"/>
    <lineage>
        <taxon>Bacteria</taxon>
        <taxon>Pseudomonadati</taxon>
        <taxon>Pseudomonadota</taxon>
        <taxon>Gammaproteobacteria</taxon>
        <taxon>Lysobacterales</taxon>
        <taxon>Lysobacteraceae</taxon>
        <taxon>Xanthomonas</taxon>
    </lineage>
</organism>
<keyword evidence="3 11" id="KW-0227">DNA damage</keyword>
<keyword evidence="5 11" id="KW-0347">Helicase</keyword>
<dbReference type="CDD" id="cd18809">
    <property type="entry name" value="SF1_C_RecD"/>
    <property type="match status" value="1"/>
</dbReference>
<feature type="domain" description="RecBCD enzyme subunit RecD N-terminal" evidence="14">
    <location>
        <begin position="12"/>
        <end position="114"/>
    </location>
</feature>
<comment type="caution">
    <text evidence="15">The sequence shown here is derived from an EMBL/GenBank/DDBJ whole genome shotgun (WGS) entry which is preliminary data.</text>
</comment>
<name>A0A9X4H9D9_9XANT</name>
<evidence type="ECO:0000259" key="14">
    <source>
        <dbReference type="Pfam" id="PF21185"/>
    </source>
</evidence>
<keyword evidence="6 11" id="KW-0269">Exonuclease</keyword>
<evidence type="ECO:0000256" key="8">
    <source>
        <dbReference type="ARBA" id="ARBA00023125"/>
    </source>
</evidence>
<protein>
    <recommendedName>
        <fullName evidence="11">RecBCD enzyme subunit RecD</fullName>
        <ecNumber evidence="11">5.6.2.3</ecNumber>
    </recommendedName>
    <alternativeName>
        <fullName evidence="11">DNA 5'-3' helicase subunit RecD</fullName>
    </alternativeName>
    <alternativeName>
        <fullName evidence="11">Exonuclease V subunit RecD</fullName>
        <shortName evidence="11">ExoV subunit RecD</shortName>
    </alternativeName>
    <alternativeName>
        <fullName evidence="11">Helicase/nuclease RecBCD subunit RecD</fullName>
    </alternativeName>
</protein>
<keyword evidence="4 11" id="KW-0378">Hydrolase</keyword>
<comment type="catalytic activity">
    <reaction evidence="11">
        <text>ATP + H2O = ADP + phosphate + H(+)</text>
        <dbReference type="Rhea" id="RHEA:13065"/>
        <dbReference type="ChEBI" id="CHEBI:15377"/>
        <dbReference type="ChEBI" id="CHEBI:15378"/>
        <dbReference type="ChEBI" id="CHEBI:30616"/>
        <dbReference type="ChEBI" id="CHEBI:43474"/>
        <dbReference type="ChEBI" id="CHEBI:456216"/>
        <dbReference type="EC" id="5.6.2.3"/>
    </reaction>
</comment>
<evidence type="ECO:0000256" key="2">
    <source>
        <dbReference type="ARBA" id="ARBA00022741"/>
    </source>
</evidence>
<dbReference type="RefSeq" id="WP_104552069.1">
    <property type="nucleotide sequence ID" value="NZ_CP168173.1"/>
</dbReference>
<dbReference type="InterPro" id="IPR050534">
    <property type="entry name" value="Coronavir_polyprotein_1ab"/>
</dbReference>
<feature type="region of interest" description="Disordered" evidence="12">
    <location>
        <begin position="159"/>
        <end position="213"/>
    </location>
</feature>
<dbReference type="Pfam" id="PF21185">
    <property type="entry name" value="RecD_N"/>
    <property type="match status" value="1"/>
</dbReference>
<reference evidence="15" key="1">
    <citation type="journal article" date="2022" name="Phytopathology">
        <title>Whole genome sequencing-based tracing of a 2022 introduction and outbreak of Xanthomonas hortorum pv. pelargonii.</title>
        <authorList>
            <person name="Iruegas Bocardo F."/>
            <person name="Weisberg A.J."/>
            <person name="Riutta E.R."/>
            <person name="Kilday K.B."/>
            <person name="Bonkowski J.C."/>
            <person name="Creswell T.C."/>
            <person name="Daughtrey M."/>
            <person name="Rane K.K."/>
            <person name="Grunwald N.J."/>
            <person name="Chang J.H."/>
            <person name="Putnam M."/>
        </authorList>
    </citation>
    <scope>NUCLEOTIDE SEQUENCE</scope>
    <source>
        <strain evidence="15">22-338</strain>
    </source>
</reference>